<evidence type="ECO:0000313" key="4">
    <source>
        <dbReference type="Proteomes" id="UP000636479"/>
    </source>
</evidence>
<dbReference type="AlphaFoldDB" id="A0A8H6SHG6"/>
<dbReference type="Pfam" id="PF00085">
    <property type="entry name" value="Thioredoxin"/>
    <property type="match status" value="1"/>
</dbReference>
<dbReference type="PANTHER" id="PTHR46115">
    <property type="entry name" value="THIOREDOXIN-LIKE PROTEIN 1"/>
    <property type="match status" value="1"/>
</dbReference>
<dbReference type="EMBL" id="JACAZF010000007">
    <property type="protein sequence ID" value="KAF7298957.1"/>
    <property type="molecule type" value="Genomic_DNA"/>
</dbReference>
<evidence type="ECO:0000256" key="1">
    <source>
        <dbReference type="ARBA" id="ARBA00023157"/>
    </source>
</evidence>
<dbReference type="CDD" id="cd02947">
    <property type="entry name" value="TRX_family"/>
    <property type="match status" value="1"/>
</dbReference>
<protein>
    <submittedName>
        <fullName evidence="3">Thioredoxin-domain-containing protein</fullName>
    </submittedName>
</protein>
<dbReference type="Proteomes" id="UP000636479">
    <property type="component" value="Unassembled WGS sequence"/>
</dbReference>
<proteinExistence type="predicted"/>
<dbReference type="InterPro" id="IPR013766">
    <property type="entry name" value="Thioredoxin_domain"/>
</dbReference>
<keyword evidence="4" id="KW-1185">Reference proteome</keyword>
<dbReference type="PROSITE" id="PS00194">
    <property type="entry name" value="THIOREDOXIN_1"/>
    <property type="match status" value="1"/>
</dbReference>
<dbReference type="PRINTS" id="PR00421">
    <property type="entry name" value="THIOREDOXIN"/>
</dbReference>
<dbReference type="SUPFAM" id="SSF52833">
    <property type="entry name" value="Thioredoxin-like"/>
    <property type="match status" value="1"/>
</dbReference>
<evidence type="ECO:0000259" key="2">
    <source>
        <dbReference type="PROSITE" id="PS51352"/>
    </source>
</evidence>
<name>A0A8H6SHG6_9AGAR</name>
<dbReference type="PROSITE" id="PS51352">
    <property type="entry name" value="THIOREDOXIN_2"/>
    <property type="match status" value="1"/>
</dbReference>
<organism evidence="3 4">
    <name type="scientific">Mycena indigotica</name>
    <dbReference type="NCBI Taxonomy" id="2126181"/>
    <lineage>
        <taxon>Eukaryota</taxon>
        <taxon>Fungi</taxon>
        <taxon>Dikarya</taxon>
        <taxon>Basidiomycota</taxon>
        <taxon>Agaricomycotina</taxon>
        <taxon>Agaricomycetes</taxon>
        <taxon>Agaricomycetidae</taxon>
        <taxon>Agaricales</taxon>
        <taxon>Marasmiineae</taxon>
        <taxon>Mycenaceae</taxon>
        <taxon>Mycena</taxon>
    </lineage>
</organism>
<accession>A0A8H6SHG6</accession>
<feature type="domain" description="Thioredoxin" evidence="2">
    <location>
        <begin position="1"/>
        <end position="134"/>
    </location>
</feature>
<dbReference type="GeneID" id="59347619"/>
<dbReference type="RefSeq" id="XP_037218345.1">
    <property type="nucleotide sequence ID" value="XM_037365103.1"/>
</dbReference>
<comment type="caution">
    <text evidence="3">The sequence shown here is derived from an EMBL/GenBank/DDBJ whole genome shotgun (WGS) entry which is preliminary data.</text>
</comment>
<sequence>MSKPIEIQSVKQWNEIIEAANDKTLVVDFHATWCGPCKVIAPQFSQLAEQNPNVQFLRVDVDEHAAIAEFLYELHCWGPPLLTFFTHSQVRAMPTFYAIKNREVVGWASSLPSSLDLFSHKYSFAAQIRRGLPT</sequence>
<dbReference type="InterPro" id="IPR017937">
    <property type="entry name" value="Thioredoxin_CS"/>
</dbReference>
<dbReference type="Gene3D" id="3.40.30.10">
    <property type="entry name" value="Glutaredoxin"/>
    <property type="match status" value="1"/>
</dbReference>
<keyword evidence="1" id="KW-1015">Disulfide bond</keyword>
<dbReference type="OrthoDB" id="2121326at2759"/>
<gene>
    <name evidence="3" type="ORF">MIND_00843800</name>
</gene>
<evidence type="ECO:0000313" key="3">
    <source>
        <dbReference type="EMBL" id="KAF7298957.1"/>
    </source>
</evidence>
<dbReference type="InterPro" id="IPR036249">
    <property type="entry name" value="Thioredoxin-like_sf"/>
</dbReference>
<reference evidence="3" key="1">
    <citation type="submission" date="2020-05" db="EMBL/GenBank/DDBJ databases">
        <title>Mycena genomes resolve the evolution of fungal bioluminescence.</title>
        <authorList>
            <person name="Tsai I.J."/>
        </authorList>
    </citation>
    <scope>NUCLEOTIDE SEQUENCE</scope>
    <source>
        <strain evidence="3">171206Taipei</strain>
    </source>
</reference>